<evidence type="ECO:0000256" key="2">
    <source>
        <dbReference type="ARBA" id="ARBA00023052"/>
    </source>
</evidence>
<dbReference type="AlphaFoldDB" id="A0A927QXZ9"/>
<evidence type="ECO:0000256" key="4">
    <source>
        <dbReference type="SAM" id="MobiDB-lite"/>
    </source>
</evidence>
<keyword evidence="9" id="KW-1185">Reference proteome</keyword>
<evidence type="ECO:0000256" key="1">
    <source>
        <dbReference type="ARBA" id="ARBA00007812"/>
    </source>
</evidence>
<feature type="domain" description="Thiamine pyrophosphate enzyme N-terminal TPP-binding" evidence="7">
    <location>
        <begin position="3"/>
        <end position="104"/>
    </location>
</feature>
<dbReference type="CDD" id="cd02002">
    <property type="entry name" value="TPP_BFDC"/>
    <property type="match status" value="1"/>
</dbReference>
<feature type="domain" description="Thiamine pyrophosphate enzyme central" evidence="5">
    <location>
        <begin position="188"/>
        <end position="324"/>
    </location>
</feature>
<accession>A0A927QXZ9</accession>
<dbReference type="InterPro" id="IPR012000">
    <property type="entry name" value="Thiamin_PyroP_enz_cen_dom"/>
</dbReference>
<keyword evidence="2 3" id="KW-0786">Thiamine pyrophosphate</keyword>
<comment type="similarity">
    <text evidence="1 3">Belongs to the TPP enzyme family.</text>
</comment>
<protein>
    <submittedName>
        <fullName evidence="8">Benzoylformate decarboxylase</fullName>
        <ecNumber evidence="8">4.1.1.7</ecNumber>
    </submittedName>
</protein>
<dbReference type="GO" id="GO:0000287">
    <property type="term" value="F:magnesium ion binding"/>
    <property type="evidence" value="ECO:0007669"/>
    <property type="project" value="InterPro"/>
</dbReference>
<evidence type="ECO:0000259" key="5">
    <source>
        <dbReference type="Pfam" id="PF00205"/>
    </source>
</evidence>
<dbReference type="CDD" id="cd07035">
    <property type="entry name" value="TPP_PYR_POX_like"/>
    <property type="match status" value="1"/>
</dbReference>
<dbReference type="InterPro" id="IPR029061">
    <property type="entry name" value="THDP-binding"/>
</dbReference>
<evidence type="ECO:0000256" key="3">
    <source>
        <dbReference type="RuleBase" id="RU362132"/>
    </source>
</evidence>
<organism evidence="8 9">
    <name type="scientific">Plantactinospora soyae</name>
    <dbReference type="NCBI Taxonomy" id="1544732"/>
    <lineage>
        <taxon>Bacteria</taxon>
        <taxon>Bacillati</taxon>
        <taxon>Actinomycetota</taxon>
        <taxon>Actinomycetes</taxon>
        <taxon>Micromonosporales</taxon>
        <taxon>Micromonosporaceae</taxon>
        <taxon>Plantactinospora</taxon>
    </lineage>
</organism>
<dbReference type="Gene3D" id="3.40.50.1220">
    <property type="entry name" value="TPP-binding domain"/>
    <property type="match status" value="1"/>
</dbReference>
<comment type="caution">
    <text evidence="8">The sequence shown here is derived from an EMBL/GenBank/DDBJ whole genome shotgun (WGS) entry which is preliminary data.</text>
</comment>
<reference evidence="8" key="1">
    <citation type="submission" date="2020-10" db="EMBL/GenBank/DDBJ databases">
        <title>Sequencing the genomes of 1000 actinobacteria strains.</title>
        <authorList>
            <person name="Klenk H.-P."/>
        </authorList>
    </citation>
    <scope>NUCLEOTIDE SEQUENCE</scope>
    <source>
        <strain evidence="8">DSM 46832</strain>
    </source>
</reference>
<dbReference type="Pfam" id="PF02775">
    <property type="entry name" value="TPP_enzyme_C"/>
    <property type="match status" value="1"/>
</dbReference>
<evidence type="ECO:0000259" key="6">
    <source>
        <dbReference type="Pfam" id="PF02775"/>
    </source>
</evidence>
<evidence type="ECO:0000313" key="9">
    <source>
        <dbReference type="Proteomes" id="UP000649753"/>
    </source>
</evidence>
<dbReference type="SUPFAM" id="SSF52518">
    <property type="entry name" value="Thiamin diphosphate-binding fold (THDP-binding)"/>
    <property type="match status" value="2"/>
</dbReference>
<gene>
    <name evidence="8" type="ORF">H4W31_004293</name>
</gene>
<evidence type="ECO:0000313" key="8">
    <source>
        <dbReference type="EMBL" id="MBE1488655.1"/>
    </source>
</evidence>
<dbReference type="InterPro" id="IPR012001">
    <property type="entry name" value="Thiamin_PyroP_enz_TPP-bd_dom"/>
</dbReference>
<dbReference type="GO" id="GO:0050660">
    <property type="term" value="F:flavin adenine dinucleotide binding"/>
    <property type="evidence" value="ECO:0007669"/>
    <property type="project" value="TreeGrafter"/>
</dbReference>
<dbReference type="SUPFAM" id="SSF52467">
    <property type="entry name" value="DHS-like NAD/FAD-binding domain"/>
    <property type="match status" value="1"/>
</dbReference>
<dbReference type="PANTHER" id="PTHR18968">
    <property type="entry name" value="THIAMINE PYROPHOSPHATE ENZYMES"/>
    <property type="match status" value="1"/>
</dbReference>
<dbReference type="InterPro" id="IPR011766">
    <property type="entry name" value="TPP_enzyme_TPP-bd"/>
</dbReference>
<dbReference type="Proteomes" id="UP000649753">
    <property type="component" value="Unassembled WGS sequence"/>
</dbReference>
<dbReference type="GO" id="GO:0050695">
    <property type="term" value="F:benzoylformate decarboxylase activity"/>
    <property type="evidence" value="ECO:0007669"/>
    <property type="project" value="UniProtKB-EC"/>
</dbReference>
<dbReference type="Gene3D" id="3.40.50.970">
    <property type="match status" value="2"/>
</dbReference>
<dbReference type="Pfam" id="PF02776">
    <property type="entry name" value="TPP_enzyme_N"/>
    <property type="match status" value="1"/>
</dbReference>
<feature type="region of interest" description="Disordered" evidence="4">
    <location>
        <begin position="330"/>
        <end position="349"/>
    </location>
</feature>
<sequence>MTTVHEATYDLLRSLGLTTVFGNPGSTEEPFLKNFPADFSYVLALQEASAVAMADGYSQASGRPVHVNLHTAPGTGNGMGSLVTAWHNKTPMIVSAGQQTRTMTLFEPMLTNVRPTQLPEPYVKWSHEPLRAQDIPEAFMRAYATAVQAPAGPVYLSLPLDDWDEPATGTAAVRQVSTRVAPDPEVLARFVEILAQSRNPMLVIGSGIDRSGGWAEAVALAERVRAPVWQPPFADRIGFPQDHPQFQGLLPPAIGPLAEKLAGHDTVLVIGAPVFRYYPYVPGSQGYLPAGTRLLHITDDPSEAARAPVGDSLVGDVTLACAALAAQLPATDRPTPPARPGTSTAESGLPLSPEALFGALADEWPAGGIVVPESPSNLSVLHRRLTITRPGSYFKMSSGGLGFGLPAAVGIALAQRDTGQQRPVIGVIGDGSFQYSPQALWTAAQQRLRVVFVVPVNQEYGVLKAFAELENAPGVPGLELPGIDIPGIARGYGCTAHQVETVDEFRAAFRTALDTDGPTVLAVPITRDVAPLL</sequence>
<dbReference type="PANTHER" id="PTHR18968:SF133">
    <property type="entry name" value="BENZOYLFORMATE DECARBOXYLASE"/>
    <property type="match status" value="1"/>
</dbReference>
<proteinExistence type="inferred from homology"/>
<dbReference type="GO" id="GO:0030976">
    <property type="term" value="F:thiamine pyrophosphate binding"/>
    <property type="evidence" value="ECO:0007669"/>
    <property type="project" value="InterPro"/>
</dbReference>
<dbReference type="EC" id="4.1.1.7" evidence="8"/>
<name>A0A927QXZ9_9ACTN</name>
<feature type="domain" description="Thiamine pyrophosphate enzyme TPP-binding" evidence="6">
    <location>
        <begin position="381"/>
        <end position="523"/>
    </location>
</feature>
<keyword evidence="8" id="KW-0456">Lyase</keyword>
<dbReference type="EMBL" id="JADBEB010000001">
    <property type="protein sequence ID" value="MBE1488655.1"/>
    <property type="molecule type" value="Genomic_DNA"/>
</dbReference>
<dbReference type="RefSeq" id="WP_192768268.1">
    <property type="nucleotide sequence ID" value="NZ_JADBEB010000001.1"/>
</dbReference>
<dbReference type="NCBIfam" id="NF005485">
    <property type="entry name" value="PRK07092.1"/>
    <property type="match status" value="1"/>
</dbReference>
<dbReference type="GO" id="GO:0003984">
    <property type="term" value="F:acetolactate synthase activity"/>
    <property type="evidence" value="ECO:0007669"/>
    <property type="project" value="TreeGrafter"/>
</dbReference>
<dbReference type="InterPro" id="IPR045229">
    <property type="entry name" value="TPP_enz"/>
</dbReference>
<evidence type="ECO:0000259" key="7">
    <source>
        <dbReference type="Pfam" id="PF02776"/>
    </source>
</evidence>
<dbReference type="InterPro" id="IPR029035">
    <property type="entry name" value="DHS-like_NAD/FAD-binding_dom"/>
</dbReference>
<dbReference type="Pfam" id="PF00205">
    <property type="entry name" value="TPP_enzyme_M"/>
    <property type="match status" value="1"/>
</dbReference>